<evidence type="ECO:0000313" key="2">
    <source>
        <dbReference type="Proteomes" id="UP000024635"/>
    </source>
</evidence>
<reference evidence="2" key="1">
    <citation type="journal article" date="2015" name="Nat. Genet.">
        <title>The genome and transcriptome of the zoonotic hookworm Ancylostoma ceylanicum identify infection-specific gene families.</title>
        <authorList>
            <person name="Schwarz E.M."/>
            <person name="Hu Y."/>
            <person name="Antoshechkin I."/>
            <person name="Miller M.M."/>
            <person name="Sternberg P.W."/>
            <person name="Aroian R.V."/>
        </authorList>
    </citation>
    <scope>NUCLEOTIDE SEQUENCE</scope>
    <source>
        <strain evidence="2">HY135</strain>
    </source>
</reference>
<proteinExistence type="predicted"/>
<organism evidence="1 2">
    <name type="scientific">Ancylostoma ceylanicum</name>
    <dbReference type="NCBI Taxonomy" id="53326"/>
    <lineage>
        <taxon>Eukaryota</taxon>
        <taxon>Metazoa</taxon>
        <taxon>Ecdysozoa</taxon>
        <taxon>Nematoda</taxon>
        <taxon>Chromadorea</taxon>
        <taxon>Rhabditida</taxon>
        <taxon>Rhabditina</taxon>
        <taxon>Rhabditomorpha</taxon>
        <taxon>Strongyloidea</taxon>
        <taxon>Ancylostomatidae</taxon>
        <taxon>Ancylostomatinae</taxon>
        <taxon>Ancylostoma</taxon>
    </lineage>
</organism>
<dbReference type="Proteomes" id="UP000024635">
    <property type="component" value="Unassembled WGS sequence"/>
</dbReference>
<protein>
    <submittedName>
        <fullName evidence="1">Uncharacterized protein</fullName>
    </submittedName>
</protein>
<name>A0A016T9M3_9BILA</name>
<keyword evidence="2" id="KW-1185">Reference proteome</keyword>
<gene>
    <name evidence="1" type="primary">Acey_s0123.g1161</name>
    <name evidence="1" type="ORF">Y032_0123g1161</name>
</gene>
<comment type="caution">
    <text evidence="1">The sequence shown here is derived from an EMBL/GenBank/DDBJ whole genome shotgun (WGS) entry which is preliminary data.</text>
</comment>
<dbReference type="EMBL" id="JARK01001459">
    <property type="protein sequence ID" value="EYB99361.1"/>
    <property type="molecule type" value="Genomic_DNA"/>
</dbReference>
<sequence length="82" mass="9752">MKGNFHNSVPIASPVTRSVSYQFVFQQPLFEFLDCSNQYRTDVSTDSPEDLKYWMWDERVLRGTSQFQQMVPVRILWMAAWI</sequence>
<evidence type="ECO:0000313" key="1">
    <source>
        <dbReference type="EMBL" id="EYB99361.1"/>
    </source>
</evidence>
<accession>A0A016T9M3</accession>
<dbReference type="AlphaFoldDB" id="A0A016T9M3"/>